<name>A0A640VS62_9RHOB</name>
<dbReference type="OrthoDB" id="7871100at2"/>
<keyword evidence="1" id="KW-0175">Coiled coil</keyword>
<proteinExistence type="predicted"/>
<evidence type="ECO:0000256" key="1">
    <source>
        <dbReference type="SAM" id="Coils"/>
    </source>
</evidence>
<feature type="coiled-coil region" evidence="1">
    <location>
        <begin position="33"/>
        <end position="109"/>
    </location>
</feature>
<protein>
    <recommendedName>
        <fullName evidence="4">Colicin transporter</fullName>
    </recommendedName>
</protein>
<accession>A0A640VS62</accession>
<gene>
    <name evidence="2" type="ORF">So717_16840</name>
</gene>
<keyword evidence="3" id="KW-1185">Reference proteome</keyword>
<sequence length="161" mass="17243">MSEIEDLHSRIMAAMDRVARGVDGLDSGGGAEVDALKQALEDEKTANAQLNERVRALGERQEQALAGMEAKAAAADERLKAFDLELQRLRRANAQLTEACEALRTANAEGVGEPHLINQAMMAELDGLRAARAAEASEVDEIIAKLTPLLQGAPAEQEEAQ</sequence>
<evidence type="ECO:0008006" key="4">
    <source>
        <dbReference type="Google" id="ProtNLM"/>
    </source>
</evidence>
<dbReference type="Proteomes" id="UP000436522">
    <property type="component" value="Unassembled WGS sequence"/>
</dbReference>
<organism evidence="2 3">
    <name type="scientific">Roseobacter cerasinus</name>
    <dbReference type="NCBI Taxonomy" id="2602289"/>
    <lineage>
        <taxon>Bacteria</taxon>
        <taxon>Pseudomonadati</taxon>
        <taxon>Pseudomonadota</taxon>
        <taxon>Alphaproteobacteria</taxon>
        <taxon>Rhodobacterales</taxon>
        <taxon>Roseobacteraceae</taxon>
        <taxon>Roseobacter</taxon>
    </lineage>
</organism>
<comment type="caution">
    <text evidence="2">The sequence shown here is derived from an EMBL/GenBank/DDBJ whole genome shotgun (WGS) entry which is preliminary data.</text>
</comment>
<dbReference type="AlphaFoldDB" id="A0A640VS62"/>
<reference evidence="2 3" key="1">
    <citation type="submission" date="2019-12" db="EMBL/GenBank/DDBJ databases">
        <title>Roseobacter cerasinus sp. nov., isolated from seawater around aquaculture.</title>
        <authorList>
            <person name="Muramatsu S."/>
            <person name="Takabe Y."/>
            <person name="Mori K."/>
            <person name="Takaichi S."/>
            <person name="Hanada S."/>
        </authorList>
    </citation>
    <scope>NUCLEOTIDE SEQUENCE [LARGE SCALE GENOMIC DNA]</scope>
    <source>
        <strain evidence="2 3">AI77</strain>
    </source>
</reference>
<dbReference type="RefSeq" id="WP_159976033.1">
    <property type="nucleotide sequence ID" value="NZ_BLIV01000003.1"/>
</dbReference>
<dbReference type="EMBL" id="BLIV01000003">
    <property type="protein sequence ID" value="GFE49931.1"/>
    <property type="molecule type" value="Genomic_DNA"/>
</dbReference>
<evidence type="ECO:0000313" key="2">
    <source>
        <dbReference type="EMBL" id="GFE49931.1"/>
    </source>
</evidence>
<evidence type="ECO:0000313" key="3">
    <source>
        <dbReference type="Proteomes" id="UP000436522"/>
    </source>
</evidence>